<dbReference type="Proteomes" id="UP000831701">
    <property type="component" value="Chromosome 3"/>
</dbReference>
<name>A0ACB8X6B5_9TELE</name>
<organism evidence="1 2">
    <name type="scientific">Scortum barcoo</name>
    <name type="common">barcoo grunter</name>
    <dbReference type="NCBI Taxonomy" id="214431"/>
    <lineage>
        <taxon>Eukaryota</taxon>
        <taxon>Metazoa</taxon>
        <taxon>Chordata</taxon>
        <taxon>Craniata</taxon>
        <taxon>Vertebrata</taxon>
        <taxon>Euteleostomi</taxon>
        <taxon>Actinopterygii</taxon>
        <taxon>Neopterygii</taxon>
        <taxon>Teleostei</taxon>
        <taxon>Neoteleostei</taxon>
        <taxon>Acanthomorphata</taxon>
        <taxon>Eupercaria</taxon>
        <taxon>Centrarchiformes</taxon>
        <taxon>Terapontoidei</taxon>
        <taxon>Terapontidae</taxon>
        <taxon>Scortum</taxon>
    </lineage>
</organism>
<accession>A0ACB8X6B5</accession>
<evidence type="ECO:0000313" key="1">
    <source>
        <dbReference type="EMBL" id="KAI3374483.1"/>
    </source>
</evidence>
<protein>
    <submittedName>
        <fullName evidence="1">Uncharacterized protein</fullName>
    </submittedName>
</protein>
<reference evidence="1" key="1">
    <citation type="submission" date="2022-04" db="EMBL/GenBank/DDBJ databases">
        <title>Jade perch genome.</title>
        <authorList>
            <person name="Chao B."/>
        </authorList>
    </citation>
    <scope>NUCLEOTIDE SEQUENCE</scope>
    <source>
        <strain evidence="1">CB-2022</strain>
    </source>
</reference>
<keyword evidence="2" id="KW-1185">Reference proteome</keyword>
<proteinExistence type="predicted"/>
<sequence>MFPDTARCLKAVPLFSQAALRTRLSAHGGGSRLQARRHLAVSGCLSAKVPPTPKPRERVKIPGLEMVTYGERKHYVPGLAKPINPRWERDYKDPGHYRSPPAHEMPLFKEKPCYVYNHRTSALEGVRQALWLTKTKLISGLPPQLLSLAENPVNQIPDQDERVQNAIKHARFWDTTEERPGKEKYSNTLLYNLLHLCATLQPSHPAIGRRILAEKYSLAATWTRGDDLLQVRGQNGLLHNCMDPLPEVSGKQEVGETADHVLESFYPVSPTIDLQKVHVYKKEISSGFRDDYPYPHAHTLYFLEGADAHCKLGPEQFRAKMLMFTFGNALVRAHKLYGPQHQGVLDCPITVQAVGTNGRIFQFMVFQLNTTDLIGHDGIKNQVWLDEDVELYDFAKVRPLIRKKQVKMSSRVSADLEKEEDEEEEEEEEEESVNLTEVKMSQIVMPCHSNHRQELSVGQLLKWIDSTACLSAERHAGCPCVTASMDDICFEHTIRVGQVVNIKAKVNRAFNTSMEVGIQVSCEDLFSDRHWRVCHAYATFVTQRTNTGKKVNTFGGQIMAWMVNVATIAASRLCQAHPTLRAIDMFTFRGPSQIGDRLLLRAIVNNAFKNSIEVGVRAEAYQEEGPNRHINSAFMTFEVLDNHGKPCTLPRIRPEPLEGERRFQEAIARKKIRLDRKYIISRKQGEVPLSVPWDPRNQVYLSYNNVSALKMLAAKKNWRLTSEKDKVRLYTLEQKSMLSFRVESEVDIPAHRAFSLLAELSNRPSWDMHYQKCELIHRVDDDDFLYRVVTPSVHQGGVGSPTSANQGQGILQDFILLASKRKPCGSGDPYVIALRSVSLPTHPPTEGYNRGEVLCAGFTILETKNNTSLISYYNQASPEVLPYISTDIAGLSSSFYHNFCSCSQYLSRNRLQSDSEEQTGQCQATNTDIPTCDDEANSLYVFSN</sequence>
<dbReference type="EMBL" id="CM041533">
    <property type="protein sequence ID" value="KAI3374483.1"/>
    <property type="molecule type" value="Genomic_DNA"/>
</dbReference>
<gene>
    <name evidence="1" type="ORF">L3Q82_006308</name>
</gene>
<comment type="caution">
    <text evidence="1">The sequence shown here is derived from an EMBL/GenBank/DDBJ whole genome shotgun (WGS) entry which is preliminary data.</text>
</comment>
<evidence type="ECO:0000313" key="2">
    <source>
        <dbReference type="Proteomes" id="UP000831701"/>
    </source>
</evidence>